<dbReference type="PROSITE" id="PS50887">
    <property type="entry name" value="GGDEF"/>
    <property type="match status" value="1"/>
</dbReference>
<feature type="transmembrane region" description="Helical" evidence="4">
    <location>
        <begin position="35"/>
        <end position="55"/>
    </location>
</feature>
<dbReference type="InterPro" id="IPR050469">
    <property type="entry name" value="Diguanylate_Cyclase"/>
</dbReference>
<reference evidence="6 9" key="2">
    <citation type="submission" date="2018-09" db="EMBL/GenBank/DDBJ databases">
        <title>The draft genome of Acinetobacter spp. strains.</title>
        <authorList>
            <person name="Qin J."/>
            <person name="Feng Y."/>
            <person name="Zong Z."/>
        </authorList>
    </citation>
    <scope>NUCLEOTIDE SEQUENCE [LARGE SCALE GENOMIC DNA]</scope>
    <source>
        <strain evidence="6 9">WCHAc060002</strain>
    </source>
</reference>
<dbReference type="Pfam" id="PF00990">
    <property type="entry name" value="GGDEF"/>
    <property type="match status" value="1"/>
</dbReference>
<dbReference type="PANTHER" id="PTHR45138">
    <property type="entry name" value="REGULATORY COMPONENTS OF SENSORY TRANSDUCTION SYSTEM"/>
    <property type="match status" value="1"/>
</dbReference>
<dbReference type="EMBL" id="RCHE01000003">
    <property type="protein sequence ID" value="RLL49599.1"/>
    <property type="molecule type" value="Genomic_DNA"/>
</dbReference>
<dbReference type="CDD" id="cd01949">
    <property type="entry name" value="GGDEF"/>
    <property type="match status" value="1"/>
</dbReference>
<evidence type="ECO:0000313" key="6">
    <source>
        <dbReference type="EMBL" id="RKG53298.1"/>
    </source>
</evidence>
<gene>
    <name evidence="6" type="ORF">D7V64_07575</name>
    <name evidence="7" type="ORF">D9K79_02095</name>
</gene>
<keyword evidence="4" id="KW-1133">Transmembrane helix</keyword>
<dbReference type="SMART" id="SM00267">
    <property type="entry name" value="GGDEF"/>
    <property type="match status" value="1"/>
</dbReference>
<evidence type="ECO:0000256" key="4">
    <source>
        <dbReference type="SAM" id="Phobius"/>
    </source>
</evidence>
<feature type="domain" description="GGDEF" evidence="5">
    <location>
        <begin position="256"/>
        <end position="389"/>
    </location>
</feature>
<dbReference type="GO" id="GO:1902201">
    <property type="term" value="P:negative regulation of bacterial-type flagellum-dependent cell motility"/>
    <property type="evidence" value="ECO:0007669"/>
    <property type="project" value="TreeGrafter"/>
</dbReference>
<comment type="cofactor">
    <cofactor evidence="1">
        <name>Mg(2+)</name>
        <dbReference type="ChEBI" id="CHEBI:18420"/>
    </cofactor>
</comment>
<evidence type="ECO:0000313" key="8">
    <source>
        <dbReference type="Proteomes" id="UP000273105"/>
    </source>
</evidence>
<accession>A0A3A8G3U0</accession>
<feature type="transmembrane region" description="Helical" evidence="4">
    <location>
        <begin position="100"/>
        <end position="117"/>
    </location>
</feature>
<evidence type="ECO:0000259" key="5">
    <source>
        <dbReference type="PROSITE" id="PS50887"/>
    </source>
</evidence>
<dbReference type="Proteomes" id="UP000281084">
    <property type="component" value="Unassembled WGS sequence"/>
</dbReference>
<feature type="transmembrane region" description="Helical" evidence="4">
    <location>
        <begin position="151"/>
        <end position="171"/>
    </location>
</feature>
<comment type="caution">
    <text evidence="6">The sequence shown here is derived from an EMBL/GenBank/DDBJ whole genome shotgun (WGS) entry which is preliminary data.</text>
</comment>
<dbReference type="NCBIfam" id="TIGR00254">
    <property type="entry name" value="GGDEF"/>
    <property type="match status" value="1"/>
</dbReference>
<dbReference type="GO" id="GO:0052621">
    <property type="term" value="F:diguanylate cyclase activity"/>
    <property type="evidence" value="ECO:0007669"/>
    <property type="project" value="UniProtKB-EC"/>
</dbReference>
<evidence type="ECO:0000256" key="2">
    <source>
        <dbReference type="ARBA" id="ARBA00012528"/>
    </source>
</evidence>
<proteinExistence type="predicted"/>
<keyword evidence="4" id="KW-0472">Membrane</keyword>
<organism evidence="6 9">
    <name type="scientific">Acinetobacter cumulans</name>
    <dbReference type="NCBI Taxonomy" id="2136182"/>
    <lineage>
        <taxon>Bacteria</taxon>
        <taxon>Pseudomonadati</taxon>
        <taxon>Pseudomonadota</taxon>
        <taxon>Gammaproteobacteria</taxon>
        <taxon>Moraxellales</taxon>
        <taxon>Moraxellaceae</taxon>
        <taxon>Acinetobacter</taxon>
    </lineage>
</organism>
<dbReference type="PANTHER" id="PTHR45138:SF9">
    <property type="entry name" value="DIGUANYLATE CYCLASE DGCM-RELATED"/>
    <property type="match status" value="1"/>
</dbReference>
<dbReference type="InterPro" id="IPR043128">
    <property type="entry name" value="Rev_trsase/Diguanyl_cyclase"/>
</dbReference>
<comment type="catalytic activity">
    <reaction evidence="3">
        <text>2 GTP = 3',3'-c-di-GMP + 2 diphosphate</text>
        <dbReference type="Rhea" id="RHEA:24898"/>
        <dbReference type="ChEBI" id="CHEBI:33019"/>
        <dbReference type="ChEBI" id="CHEBI:37565"/>
        <dbReference type="ChEBI" id="CHEBI:58805"/>
        <dbReference type="EC" id="2.7.7.65"/>
    </reaction>
</comment>
<dbReference type="InterPro" id="IPR029787">
    <property type="entry name" value="Nucleotide_cyclase"/>
</dbReference>
<dbReference type="SUPFAM" id="SSF55073">
    <property type="entry name" value="Nucleotide cyclase"/>
    <property type="match status" value="1"/>
</dbReference>
<dbReference type="Gene3D" id="3.30.70.270">
    <property type="match status" value="1"/>
</dbReference>
<reference evidence="7 8" key="1">
    <citation type="submission" date="2018-09" db="EMBL/GenBank/DDBJ databases">
        <title>The draft genome of Acinetobacter sp. strains.</title>
        <authorList>
            <person name="Qin J."/>
            <person name="Feng Y."/>
            <person name="Zong Z."/>
        </authorList>
    </citation>
    <scope>NUCLEOTIDE SEQUENCE [LARGE SCALE GENOMIC DNA]</scope>
    <source>
        <strain evidence="7 8">WCHAc060001</strain>
    </source>
</reference>
<dbReference type="RefSeq" id="WP_117006568.1">
    <property type="nucleotide sequence ID" value="NZ_RAXW01000006.1"/>
</dbReference>
<feature type="transmembrane region" description="Helical" evidence="4">
    <location>
        <begin position="123"/>
        <end position="146"/>
    </location>
</feature>
<dbReference type="FunFam" id="3.30.70.270:FF:000001">
    <property type="entry name" value="Diguanylate cyclase domain protein"/>
    <property type="match status" value="1"/>
</dbReference>
<protein>
    <recommendedName>
        <fullName evidence="2">diguanylate cyclase</fullName>
        <ecNumber evidence="2">2.7.7.65</ecNumber>
    </recommendedName>
</protein>
<dbReference type="GO" id="GO:0043709">
    <property type="term" value="P:cell adhesion involved in single-species biofilm formation"/>
    <property type="evidence" value="ECO:0007669"/>
    <property type="project" value="TreeGrafter"/>
</dbReference>
<dbReference type="InterPro" id="IPR000160">
    <property type="entry name" value="GGDEF_dom"/>
</dbReference>
<dbReference type="GO" id="GO:0005886">
    <property type="term" value="C:plasma membrane"/>
    <property type="evidence" value="ECO:0007669"/>
    <property type="project" value="TreeGrafter"/>
</dbReference>
<evidence type="ECO:0000256" key="3">
    <source>
        <dbReference type="ARBA" id="ARBA00034247"/>
    </source>
</evidence>
<sequence length="400" mass="45868">MNKNSPPQEVLDKHRITKFLIENEAIMNWNILKKCILMLILGAAVHVTWIIWKVSVLLMPNLWQWVDLPLLKFQLGLNVVFLVLMLLLIYPCYAWKDRRWAQVVLPYISVGLFVVSLCRDGYVVGVLSPATMTAYVSLVTVGLVLFPRAIVYSAFLPATAYLTGCMFLSQWGYIPYSPVFHITSYYFNNDFWLISMAFFIAPILITCLVLFEILLSQWRYRERLIKKLSQIDPLTNLFNRRQINQCLDQIVQEHEQNYALVLLDLDHFKFINDDYGHHKGDETLVRVAEVLNMHLRDSDVVGRFGGEEFILILHKSNLEQATQAAERCRSAIQALEIYSDDGEKIHVTASFGIAISHAELRPQQLLSQADKALYEAKASGRNRVKTFTLKAQPDTATAPL</sequence>
<dbReference type="EMBL" id="RAXZ01000007">
    <property type="protein sequence ID" value="RKG53298.1"/>
    <property type="molecule type" value="Genomic_DNA"/>
</dbReference>
<dbReference type="EC" id="2.7.7.65" evidence="2"/>
<name>A0A3A8G3U0_9GAMM</name>
<feature type="transmembrane region" description="Helical" evidence="4">
    <location>
        <begin position="75"/>
        <end position="93"/>
    </location>
</feature>
<evidence type="ECO:0000313" key="7">
    <source>
        <dbReference type="EMBL" id="RLL49599.1"/>
    </source>
</evidence>
<feature type="transmembrane region" description="Helical" evidence="4">
    <location>
        <begin position="191"/>
        <end position="215"/>
    </location>
</feature>
<dbReference type="Proteomes" id="UP000273105">
    <property type="component" value="Unassembled WGS sequence"/>
</dbReference>
<evidence type="ECO:0000313" key="9">
    <source>
        <dbReference type="Proteomes" id="UP000281084"/>
    </source>
</evidence>
<keyword evidence="4" id="KW-0812">Transmembrane</keyword>
<dbReference type="AlphaFoldDB" id="A0A3A8G3U0"/>
<keyword evidence="8" id="KW-1185">Reference proteome</keyword>
<evidence type="ECO:0000256" key="1">
    <source>
        <dbReference type="ARBA" id="ARBA00001946"/>
    </source>
</evidence>